<dbReference type="Proteomes" id="UP000177273">
    <property type="component" value="Unassembled WGS sequence"/>
</dbReference>
<keyword evidence="14 20" id="KW-0472">Membrane</keyword>
<keyword evidence="13 20" id="KW-1133">Transmembrane helix</keyword>
<accession>A0A9Q5P0A9</accession>
<evidence type="ECO:0000256" key="13">
    <source>
        <dbReference type="ARBA" id="ARBA00022989"/>
    </source>
</evidence>
<evidence type="ECO:0000256" key="19">
    <source>
        <dbReference type="SAM" id="MobiDB-lite"/>
    </source>
</evidence>
<feature type="domain" description="Glycosyl transferase family 51" evidence="22">
    <location>
        <begin position="136"/>
        <end position="302"/>
    </location>
</feature>
<keyword evidence="10" id="KW-0378">Hydrolase</keyword>
<organism evidence="23 24">
    <name type="scientific">Floricoccus penangensis</name>
    <dbReference type="NCBI Taxonomy" id="1859475"/>
    <lineage>
        <taxon>Bacteria</taxon>
        <taxon>Bacillati</taxon>
        <taxon>Bacillota</taxon>
        <taxon>Bacilli</taxon>
        <taxon>Lactobacillales</taxon>
        <taxon>Streptococcaceae</taxon>
        <taxon>Floricoccus</taxon>
    </lineage>
</organism>
<dbReference type="GO" id="GO:0071555">
    <property type="term" value="P:cell wall organization"/>
    <property type="evidence" value="ECO:0007669"/>
    <property type="project" value="UniProtKB-KW"/>
</dbReference>
<dbReference type="GO" id="GO:0006508">
    <property type="term" value="P:proteolysis"/>
    <property type="evidence" value="ECO:0007669"/>
    <property type="project" value="UniProtKB-KW"/>
</dbReference>
<keyword evidence="8" id="KW-0808">Transferase</keyword>
<evidence type="ECO:0000256" key="4">
    <source>
        <dbReference type="ARBA" id="ARBA00022525"/>
    </source>
</evidence>
<feature type="compositionally biased region" description="Basic and acidic residues" evidence="19">
    <location>
        <begin position="54"/>
        <end position="69"/>
    </location>
</feature>
<evidence type="ECO:0000256" key="5">
    <source>
        <dbReference type="ARBA" id="ARBA00022645"/>
    </source>
</evidence>
<comment type="catalytic activity">
    <reaction evidence="17">
        <text>Preferential cleavage: (Ac)2-L-Lys-D-Ala-|-D-Ala. Also transpeptidation of peptidyl-alanyl moieties that are N-acyl substituents of D-alanine.</text>
        <dbReference type="EC" id="3.4.16.4"/>
    </reaction>
</comment>
<dbReference type="AlphaFoldDB" id="A0A9Q5P0A9"/>
<dbReference type="SUPFAM" id="SSF56601">
    <property type="entry name" value="beta-lactamase/transpeptidase-like"/>
    <property type="match status" value="1"/>
</dbReference>
<evidence type="ECO:0000256" key="10">
    <source>
        <dbReference type="ARBA" id="ARBA00022801"/>
    </source>
</evidence>
<dbReference type="GO" id="GO:0008955">
    <property type="term" value="F:peptidoglycan glycosyltransferase activity"/>
    <property type="evidence" value="ECO:0007669"/>
    <property type="project" value="UniProtKB-EC"/>
</dbReference>
<evidence type="ECO:0000256" key="2">
    <source>
        <dbReference type="ARBA" id="ARBA00007739"/>
    </source>
</evidence>
<sequence>MEVKHLSEKYSRTNRNKKSKKGGRKFSPFADEKETNKDNQQTTNEDTVEVFSDESLKKPVDNDKEKKSKHPKWDKFRNWWKRHNLTKALLLLILTFILVIGGYLFYLAKTANVSDLQESLRTTTTIMDKDGDAAGTMYGQKGTYVDIDKISPNVINAVVATEDRTFYENRGVNIKRTLLAVATFGRFGGGSTITQQLAKNAYLSQNRTIDRKAKEIFLAMEITKKYKKDDIMAMYLNNSYFGNGIWGIEDASHKYFGKNASDLTIDEGATLAGILKWPEVYNPLYKDGTYATDRRNTVLQNMTNAGFLSQADADQYSAINMQSVIADDYVGKNNDYKYPSYFDAVIQEAISKYGLTENEILNNGYKIYTGLDQNYQYGLQQTYASTDLFPIAADGTVAQSASVALDPSSGAVAALVGKVPTEADNSFRGFNFATQSQRSPGSAIKPLVVYSPAIEAGWSINEMLEDQPHDYNGYKPENYSKTYQGEIPMYQALAQSLNLPAVYTVNKLGVKTAVAKGKSFGLNLSEKNEELQVALGGGVATNPWQMAQAYGTFANNGIMNEAHLITKIENSSGQVIKTYQQNQKRVIDKNTNDKMTSMMLGTYTNGTGIYAVPSGYTLAGKTGTTETPDNTGNTNDQWVIGYTPDIVMALWLGFEKTDETHFLQGSSTDQASTIFRTAASYILPYTKGTQFSVENAYAMNGQDPIINQTEKPNTEAQDNILKDAQEKAKDISGKVKDKVKDSGIGDKLKDFWDDLRSRF</sequence>
<evidence type="ECO:0000313" key="24">
    <source>
        <dbReference type="Proteomes" id="UP000177273"/>
    </source>
</evidence>
<feature type="domain" description="Penicillin-binding protein transpeptidase" evidence="21">
    <location>
        <begin position="403"/>
        <end position="645"/>
    </location>
</feature>
<dbReference type="PANTHER" id="PTHR32282">
    <property type="entry name" value="BINDING PROTEIN TRANSPEPTIDASE, PUTATIVE-RELATED"/>
    <property type="match status" value="1"/>
</dbReference>
<evidence type="ECO:0000256" key="17">
    <source>
        <dbReference type="ARBA" id="ARBA00034000"/>
    </source>
</evidence>
<keyword evidence="4" id="KW-0964">Secreted</keyword>
<keyword evidence="5" id="KW-0121">Carboxypeptidase</keyword>
<evidence type="ECO:0000256" key="16">
    <source>
        <dbReference type="ARBA" id="ARBA00023316"/>
    </source>
</evidence>
<dbReference type="Gene3D" id="1.10.3810.10">
    <property type="entry name" value="Biosynthetic peptidoglycan transglycosylase-like"/>
    <property type="match status" value="1"/>
</dbReference>
<evidence type="ECO:0000256" key="14">
    <source>
        <dbReference type="ARBA" id="ARBA00023136"/>
    </source>
</evidence>
<reference evidence="24" key="1">
    <citation type="submission" date="2016-09" db="EMBL/GenBank/DDBJ databases">
        <title>Draft genome sequence of a novel species of the family Streptococcaceae isolated from flowers.</title>
        <authorList>
            <person name="Chuah L.-O."/>
            <person name="Yap K.-P."/>
            <person name="Thong K.L."/>
            <person name="Liong M.T."/>
            <person name="Ahmad R."/>
            <person name="Rusul G."/>
        </authorList>
    </citation>
    <scope>NUCLEOTIDE SEQUENCE [LARGE SCALE GENOMIC DNA]</scope>
    <source>
        <strain evidence="24">HibF3</strain>
    </source>
</reference>
<dbReference type="NCBIfam" id="TIGR02074">
    <property type="entry name" value="PBP_1a_fam"/>
    <property type="match status" value="1"/>
</dbReference>
<keyword evidence="16" id="KW-0961">Cell wall biogenesis/degradation</keyword>
<dbReference type="InterPro" id="IPR023346">
    <property type="entry name" value="Lysozyme-like_dom_sf"/>
</dbReference>
<keyword evidence="7" id="KW-0328">Glycosyltransferase</keyword>
<protein>
    <submittedName>
        <fullName evidence="23">Penicillin-binding protein</fullName>
    </submittedName>
</protein>
<feature type="transmembrane region" description="Helical" evidence="20">
    <location>
        <begin position="88"/>
        <end position="108"/>
    </location>
</feature>
<dbReference type="GO" id="GO:0009002">
    <property type="term" value="F:serine-type D-Ala-D-Ala carboxypeptidase activity"/>
    <property type="evidence" value="ECO:0007669"/>
    <property type="project" value="UniProtKB-EC"/>
</dbReference>
<evidence type="ECO:0000259" key="22">
    <source>
        <dbReference type="Pfam" id="PF00912"/>
    </source>
</evidence>
<dbReference type="GO" id="GO:0008658">
    <property type="term" value="F:penicillin binding"/>
    <property type="evidence" value="ECO:0007669"/>
    <property type="project" value="InterPro"/>
</dbReference>
<dbReference type="Gene3D" id="3.40.710.10">
    <property type="entry name" value="DD-peptidase/beta-lactamase superfamily"/>
    <property type="match status" value="1"/>
</dbReference>
<feature type="compositionally biased region" description="Basic and acidic residues" evidence="19">
    <location>
        <begin position="1"/>
        <end position="11"/>
    </location>
</feature>
<dbReference type="InterPro" id="IPR036950">
    <property type="entry name" value="PBP_transglycosylase"/>
</dbReference>
<dbReference type="GO" id="GO:0030288">
    <property type="term" value="C:outer membrane-bounded periplasmic space"/>
    <property type="evidence" value="ECO:0007669"/>
    <property type="project" value="TreeGrafter"/>
</dbReference>
<dbReference type="FunFam" id="1.10.3810.10:FF:000001">
    <property type="entry name" value="Penicillin-binding protein 1A"/>
    <property type="match status" value="1"/>
</dbReference>
<evidence type="ECO:0000256" key="11">
    <source>
        <dbReference type="ARBA" id="ARBA00022960"/>
    </source>
</evidence>
<evidence type="ECO:0000256" key="6">
    <source>
        <dbReference type="ARBA" id="ARBA00022670"/>
    </source>
</evidence>
<gene>
    <name evidence="23" type="ORF">BG262_09795</name>
</gene>
<evidence type="ECO:0000256" key="3">
    <source>
        <dbReference type="ARBA" id="ARBA00022475"/>
    </source>
</evidence>
<evidence type="ECO:0000256" key="12">
    <source>
        <dbReference type="ARBA" id="ARBA00022984"/>
    </source>
</evidence>
<dbReference type="PANTHER" id="PTHR32282:SF32">
    <property type="entry name" value="PENICILLIN-BINDING PROTEIN 2A"/>
    <property type="match status" value="1"/>
</dbReference>
<evidence type="ECO:0000259" key="21">
    <source>
        <dbReference type="Pfam" id="PF00905"/>
    </source>
</evidence>
<evidence type="ECO:0000256" key="7">
    <source>
        <dbReference type="ARBA" id="ARBA00022676"/>
    </source>
</evidence>
<keyword evidence="24" id="KW-1185">Reference proteome</keyword>
<keyword evidence="9 20" id="KW-0812">Transmembrane</keyword>
<evidence type="ECO:0000256" key="1">
    <source>
        <dbReference type="ARBA" id="ARBA00007090"/>
    </source>
</evidence>
<evidence type="ECO:0000256" key="8">
    <source>
        <dbReference type="ARBA" id="ARBA00022679"/>
    </source>
</evidence>
<dbReference type="InterPro" id="IPR001460">
    <property type="entry name" value="PCN-bd_Tpept"/>
</dbReference>
<comment type="caution">
    <text evidence="23">The sequence shown here is derived from an EMBL/GenBank/DDBJ whole genome shotgun (WGS) entry which is preliminary data.</text>
</comment>
<dbReference type="InterPro" id="IPR050396">
    <property type="entry name" value="Glycosyltr_51/Transpeptidase"/>
</dbReference>
<comment type="catalytic activity">
    <reaction evidence="18">
        <text>[GlcNAc-(1-&gt;4)-Mur2Ac(oyl-L-Ala-gamma-D-Glu-L-Lys-D-Ala-D-Ala)](n)-di-trans,octa-cis-undecaprenyl diphosphate + beta-D-GlcNAc-(1-&gt;4)-Mur2Ac(oyl-L-Ala-gamma-D-Glu-L-Lys-D-Ala-D-Ala)-di-trans,octa-cis-undecaprenyl diphosphate = [GlcNAc-(1-&gt;4)-Mur2Ac(oyl-L-Ala-gamma-D-Glu-L-Lys-D-Ala-D-Ala)](n+1)-di-trans,octa-cis-undecaprenyl diphosphate + di-trans,octa-cis-undecaprenyl diphosphate + H(+)</text>
        <dbReference type="Rhea" id="RHEA:23708"/>
        <dbReference type="Rhea" id="RHEA-COMP:9602"/>
        <dbReference type="Rhea" id="RHEA-COMP:9603"/>
        <dbReference type="ChEBI" id="CHEBI:15378"/>
        <dbReference type="ChEBI" id="CHEBI:58405"/>
        <dbReference type="ChEBI" id="CHEBI:60033"/>
        <dbReference type="ChEBI" id="CHEBI:78435"/>
        <dbReference type="EC" id="2.4.99.28"/>
    </reaction>
</comment>
<evidence type="ECO:0000313" key="23">
    <source>
        <dbReference type="EMBL" id="OFI47431.1"/>
    </source>
</evidence>
<dbReference type="InterPro" id="IPR012338">
    <property type="entry name" value="Beta-lactam/transpept-like"/>
</dbReference>
<dbReference type="InterPro" id="IPR001264">
    <property type="entry name" value="Glyco_trans_51"/>
</dbReference>
<dbReference type="GO" id="GO:0009252">
    <property type="term" value="P:peptidoglycan biosynthetic process"/>
    <property type="evidence" value="ECO:0007669"/>
    <property type="project" value="UniProtKB-KW"/>
</dbReference>
<comment type="similarity">
    <text evidence="1">In the C-terminal section; belongs to the transpeptidase family.</text>
</comment>
<keyword evidence="3" id="KW-1003">Cell membrane</keyword>
<dbReference type="Pfam" id="PF00912">
    <property type="entry name" value="Transgly"/>
    <property type="match status" value="1"/>
</dbReference>
<keyword evidence="15" id="KW-0511">Multifunctional enzyme</keyword>
<evidence type="ECO:0000256" key="18">
    <source>
        <dbReference type="ARBA" id="ARBA00049902"/>
    </source>
</evidence>
<keyword evidence="6" id="KW-0645">Protease</keyword>
<evidence type="ECO:0000256" key="9">
    <source>
        <dbReference type="ARBA" id="ARBA00022692"/>
    </source>
</evidence>
<dbReference type="SUPFAM" id="SSF53955">
    <property type="entry name" value="Lysozyme-like"/>
    <property type="match status" value="1"/>
</dbReference>
<feature type="compositionally biased region" description="Basic residues" evidence="19">
    <location>
        <begin position="12"/>
        <end position="24"/>
    </location>
</feature>
<proteinExistence type="inferred from homology"/>
<evidence type="ECO:0000256" key="20">
    <source>
        <dbReference type="SAM" id="Phobius"/>
    </source>
</evidence>
<dbReference type="Gene3D" id="6.20.370.110">
    <property type="match status" value="1"/>
</dbReference>
<keyword evidence="12" id="KW-0573">Peptidoglycan synthesis</keyword>
<dbReference type="GO" id="GO:0008360">
    <property type="term" value="P:regulation of cell shape"/>
    <property type="evidence" value="ECO:0007669"/>
    <property type="project" value="UniProtKB-KW"/>
</dbReference>
<comment type="similarity">
    <text evidence="2">In the N-terminal section; belongs to the glycosyltransferase 51 family.</text>
</comment>
<name>A0A9Q5P0A9_9LACT</name>
<evidence type="ECO:0000256" key="15">
    <source>
        <dbReference type="ARBA" id="ARBA00023268"/>
    </source>
</evidence>
<dbReference type="EMBL" id="MKIQ01000006">
    <property type="protein sequence ID" value="OFI47431.1"/>
    <property type="molecule type" value="Genomic_DNA"/>
</dbReference>
<dbReference type="Pfam" id="PF00905">
    <property type="entry name" value="Transpeptidase"/>
    <property type="match status" value="1"/>
</dbReference>
<feature type="region of interest" description="Disordered" evidence="19">
    <location>
        <begin position="1"/>
        <end position="69"/>
    </location>
</feature>
<keyword evidence="11" id="KW-0133">Cell shape</keyword>